<reference evidence="2" key="1">
    <citation type="submission" date="2024-03" db="EMBL/GenBank/DDBJ databases">
        <title>Diverse circular DNA viruses in blood, oral, and fecal samples of captive lemurs.</title>
        <authorList>
            <person name="Paietta E.N."/>
            <person name="Kraberger S."/>
            <person name="Lund M.C."/>
            <person name="Custer J.M."/>
            <person name="Vargas K.M."/>
            <person name="Ehmke E.E."/>
            <person name="Yoder A.D."/>
            <person name="Varsani A."/>
        </authorList>
    </citation>
    <scope>NUCLEOTIDE SEQUENCE</scope>
    <source>
        <strain evidence="2">Duke_28FF_219</strain>
    </source>
</reference>
<keyword evidence="1" id="KW-0175">Coiled coil</keyword>
<sequence length="157" mass="17664">MSKRKEIKFRRSGRGTCEGRQDGVIYRIYEDWTLVGTGKPTCTVSTCDTKGKGRDMHLGSYRRFSMDEAKEFCQKIAAGEVDLEALRAEIEAAEAEKGQAALREIVEKAKKFRDRLDTMGLKYTDLLELEELANDLGDIGHHVLLGYERGEGWPSGT</sequence>
<name>A0AAU8B796_9CAUD</name>
<organism evidence="2">
    <name type="scientific">Dulem virus 34</name>
    <dbReference type="NCBI Taxonomy" id="3145752"/>
    <lineage>
        <taxon>Viruses</taxon>
        <taxon>Duplodnaviria</taxon>
        <taxon>Heunggongvirae</taxon>
        <taxon>Uroviricota</taxon>
        <taxon>Caudoviricetes</taxon>
    </lineage>
</organism>
<accession>A0AAU8B796</accession>
<proteinExistence type="predicted"/>
<evidence type="ECO:0000256" key="1">
    <source>
        <dbReference type="SAM" id="Coils"/>
    </source>
</evidence>
<feature type="coiled-coil region" evidence="1">
    <location>
        <begin position="76"/>
        <end position="103"/>
    </location>
</feature>
<dbReference type="EMBL" id="PP511788">
    <property type="protein sequence ID" value="XCD07401.1"/>
    <property type="molecule type" value="Genomic_DNA"/>
</dbReference>
<protein>
    <submittedName>
        <fullName evidence="2">Uncharacterized protein</fullName>
    </submittedName>
</protein>
<evidence type="ECO:0000313" key="2">
    <source>
        <dbReference type="EMBL" id="XCD07401.1"/>
    </source>
</evidence>